<dbReference type="Pfam" id="PF13561">
    <property type="entry name" value="adh_short_C2"/>
    <property type="match status" value="1"/>
</dbReference>
<sequence>MKLILGDQVAVVTGGGTGLGKAIATALTINGAKVIIIGRRAEVVEATAKELTDAAKEAGSEGECIAVQGDVATKRGIVETYKEIGKVTDKLDYLVNNAGFSANWRTIASDLNDPEQLEKMLWSIEDSDFANMTAIHVAGPYLLAVKCIPLFKNSQDPCITNITSLAAQFFLNRAVCEYSYAQSKAAETHLTTLMAAGLSPYKIRVNSVSPGLFKSQLTTGGQDRFGEMWPPQQNACKNAIPKGREGHWEELAGAVLMLASPAGGYTNAADIVIDGGWRLMTSAKDVE</sequence>
<keyword evidence="5" id="KW-1185">Reference proteome</keyword>
<evidence type="ECO:0008006" key="6">
    <source>
        <dbReference type="Google" id="ProtNLM"/>
    </source>
</evidence>
<dbReference type="InterPro" id="IPR052178">
    <property type="entry name" value="Sec_Metab_Biosynth_SDR"/>
</dbReference>
<dbReference type="Gene3D" id="3.40.50.720">
    <property type="entry name" value="NAD(P)-binding Rossmann-like Domain"/>
    <property type="match status" value="1"/>
</dbReference>
<reference evidence="5" key="2">
    <citation type="submission" date="2013-12" db="EMBL/GenBank/DDBJ databases">
        <title>Evolution of pathogenesis and genome organization in the Tremellales.</title>
        <authorList>
            <person name="Cuomo C."/>
            <person name="Litvintseva A."/>
            <person name="Heitman J."/>
            <person name="Chen Y."/>
            <person name="Sun S."/>
            <person name="Springer D."/>
            <person name="Dromer F."/>
            <person name="Young S."/>
            <person name="Zeng Q."/>
            <person name="Chapman S."/>
            <person name="Gujja S."/>
            <person name="Saif S."/>
            <person name="Birren B."/>
        </authorList>
    </citation>
    <scope>NUCLEOTIDE SEQUENCE [LARGE SCALE GENOMIC DNA]</scope>
    <source>
        <strain evidence="5">BCC8398</strain>
    </source>
</reference>
<gene>
    <name evidence="4" type="ORF">I316_03257</name>
</gene>
<protein>
    <recommendedName>
        <fullName evidence="6">Short-chain dehydrogenase</fullName>
    </recommendedName>
</protein>
<dbReference type="AlphaFoldDB" id="A0A1B9GW01"/>
<organism evidence="4 5">
    <name type="scientific">Kwoniella heveanensis BCC8398</name>
    <dbReference type="NCBI Taxonomy" id="1296120"/>
    <lineage>
        <taxon>Eukaryota</taxon>
        <taxon>Fungi</taxon>
        <taxon>Dikarya</taxon>
        <taxon>Basidiomycota</taxon>
        <taxon>Agaricomycotina</taxon>
        <taxon>Tremellomycetes</taxon>
        <taxon>Tremellales</taxon>
        <taxon>Cryptococcaceae</taxon>
        <taxon>Kwoniella</taxon>
    </lineage>
</organism>
<evidence type="ECO:0000256" key="2">
    <source>
        <dbReference type="ARBA" id="ARBA00022857"/>
    </source>
</evidence>
<name>A0A1B9GW01_9TREE</name>
<dbReference type="STRING" id="1296120.A0A1B9GW01"/>
<dbReference type="InterPro" id="IPR036291">
    <property type="entry name" value="NAD(P)-bd_dom_sf"/>
</dbReference>
<dbReference type="Proteomes" id="UP000092666">
    <property type="component" value="Unassembled WGS sequence"/>
</dbReference>
<evidence type="ECO:0000313" key="5">
    <source>
        <dbReference type="Proteomes" id="UP000092666"/>
    </source>
</evidence>
<proteinExistence type="inferred from homology"/>
<keyword evidence="3" id="KW-0560">Oxidoreductase</keyword>
<dbReference type="OrthoDB" id="3819888at2759"/>
<keyword evidence="2" id="KW-0521">NADP</keyword>
<evidence type="ECO:0000313" key="4">
    <source>
        <dbReference type="EMBL" id="OCF35214.1"/>
    </source>
</evidence>
<dbReference type="PANTHER" id="PTHR43618:SF4">
    <property type="entry name" value="SHORT CHAIN DEHYDROGENASE_REDUCTASE FAMILY (AFU_ORTHOLOGUE AFUA_7G04540)"/>
    <property type="match status" value="1"/>
</dbReference>
<dbReference type="PRINTS" id="PR00080">
    <property type="entry name" value="SDRFAMILY"/>
</dbReference>
<evidence type="ECO:0000256" key="3">
    <source>
        <dbReference type="ARBA" id="ARBA00023002"/>
    </source>
</evidence>
<dbReference type="GO" id="GO:0016491">
    <property type="term" value="F:oxidoreductase activity"/>
    <property type="evidence" value="ECO:0007669"/>
    <property type="project" value="UniProtKB-KW"/>
</dbReference>
<dbReference type="PANTHER" id="PTHR43618">
    <property type="entry name" value="7-ALPHA-HYDROXYSTEROID DEHYDROGENASE"/>
    <property type="match status" value="1"/>
</dbReference>
<dbReference type="SUPFAM" id="SSF51735">
    <property type="entry name" value="NAD(P)-binding Rossmann-fold domains"/>
    <property type="match status" value="1"/>
</dbReference>
<reference evidence="4 5" key="1">
    <citation type="submission" date="2013-07" db="EMBL/GenBank/DDBJ databases">
        <title>The Genome Sequence of Cryptococcus heveanensis BCC8398.</title>
        <authorList>
            <consortium name="The Broad Institute Genome Sequencing Platform"/>
            <person name="Cuomo C."/>
            <person name="Litvintseva A."/>
            <person name="Chen Y."/>
            <person name="Heitman J."/>
            <person name="Sun S."/>
            <person name="Springer D."/>
            <person name="Dromer F."/>
            <person name="Young S.K."/>
            <person name="Zeng Q."/>
            <person name="Gargeya S."/>
            <person name="Fitzgerald M."/>
            <person name="Abouelleil A."/>
            <person name="Alvarado L."/>
            <person name="Berlin A.M."/>
            <person name="Chapman S.B."/>
            <person name="Dewar J."/>
            <person name="Goldberg J."/>
            <person name="Griggs A."/>
            <person name="Gujja S."/>
            <person name="Hansen M."/>
            <person name="Howarth C."/>
            <person name="Imamovic A."/>
            <person name="Larimer J."/>
            <person name="McCowan C."/>
            <person name="Murphy C."/>
            <person name="Pearson M."/>
            <person name="Priest M."/>
            <person name="Roberts A."/>
            <person name="Saif S."/>
            <person name="Shea T."/>
            <person name="Sykes S."/>
            <person name="Wortman J."/>
            <person name="Nusbaum C."/>
            <person name="Birren B."/>
        </authorList>
    </citation>
    <scope>NUCLEOTIDE SEQUENCE [LARGE SCALE GENOMIC DNA]</scope>
    <source>
        <strain evidence="4 5">BCC8398</strain>
    </source>
</reference>
<dbReference type="CDD" id="cd05233">
    <property type="entry name" value="SDR_c"/>
    <property type="match status" value="1"/>
</dbReference>
<dbReference type="InterPro" id="IPR002347">
    <property type="entry name" value="SDR_fam"/>
</dbReference>
<accession>A0A1B9GW01</accession>
<comment type="similarity">
    <text evidence="1">Belongs to the short-chain dehydrogenases/reductases (SDR) family.</text>
</comment>
<dbReference type="PRINTS" id="PR00081">
    <property type="entry name" value="GDHRDH"/>
</dbReference>
<dbReference type="EMBL" id="KI669500">
    <property type="protein sequence ID" value="OCF35214.1"/>
    <property type="molecule type" value="Genomic_DNA"/>
</dbReference>
<evidence type="ECO:0000256" key="1">
    <source>
        <dbReference type="ARBA" id="ARBA00006484"/>
    </source>
</evidence>